<dbReference type="CDD" id="cd02042">
    <property type="entry name" value="ParAB_family"/>
    <property type="match status" value="1"/>
</dbReference>
<dbReference type="InterPro" id="IPR011723">
    <property type="entry name" value="Znf/thioredoxin_put"/>
</dbReference>
<sequence length="292" mass="32303">MEITCPNCGFQRTIDDSKVPSRKAMVHCKSCGHRFPLKKARSIAVLLSKGGVGKTTTSVNLAAGLALEGKRVLLVDTDTQGQSAYMLGVKPKAGLTELVTRELKPKDAMFKARDNLWLLSGGKSLAGIKRMIDRKDFGGEMTLTEALAPLEVHFDFIVIDSSPGWDPLTVNVLFYAKEVLIPVSLEVMSLQGLSEFIKSLQSIKKYRKEVGIKYILPTFLDERIKNPGEILEKLRTIYEQYLCPAIRYNVRLSEAPAYGMTIFEYAGGSTGAADYKGLVKKVLAEDEEEEES</sequence>
<dbReference type="Gene3D" id="3.40.50.300">
    <property type="entry name" value="P-loop containing nucleotide triphosphate hydrolases"/>
    <property type="match status" value="1"/>
</dbReference>
<dbReference type="Pfam" id="PF13614">
    <property type="entry name" value="AAA_31"/>
    <property type="match status" value="1"/>
</dbReference>
<evidence type="ECO:0000259" key="2">
    <source>
        <dbReference type="Pfam" id="PF13717"/>
    </source>
</evidence>
<reference evidence="4 5" key="1">
    <citation type="submission" date="2018-06" db="EMBL/GenBank/DDBJ databases">
        <title>Complete genome of Desulfovibrio marinus P48SEP.</title>
        <authorList>
            <person name="Crispim J.S."/>
            <person name="Vidigal P.M.P."/>
            <person name="Silva L.C.F."/>
            <person name="Araujo L.C."/>
            <person name="Laguardia C.N."/>
            <person name="Dias R.S."/>
            <person name="Sousa M.P."/>
            <person name="Paula S.O."/>
            <person name="Silva C."/>
        </authorList>
    </citation>
    <scope>NUCLEOTIDE SEQUENCE [LARGE SCALE GENOMIC DNA]</scope>
    <source>
        <strain evidence="4 5">P48SEP</strain>
    </source>
</reference>
<evidence type="ECO:0000313" key="6">
    <source>
        <dbReference type="Proteomes" id="UP000503251"/>
    </source>
</evidence>
<reference evidence="3 6" key="2">
    <citation type="submission" date="2019-04" db="EMBL/GenBank/DDBJ databases">
        <title>Isolation and culture of sulfate reducing bacteria from the cold seep of the South China Sea.</title>
        <authorList>
            <person name="Sun C."/>
            <person name="Liu R."/>
        </authorList>
    </citation>
    <scope>NUCLEOTIDE SEQUENCE [LARGE SCALE GENOMIC DNA]</scope>
    <source>
        <strain evidence="3 6">CS1</strain>
    </source>
</reference>
<dbReference type="PANTHER" id="PTHR13696:SF52">
    <property type="entry name" value="PARA FAMILY PROTEIN CT_582"/>
    <property type="match status" value="1"/>
</dbReference>
<gene>
    <name evidence="4" type="ORF">DQK91_01730</name>
    <name evidence="3" type="ORF">E8L03_08215</name>
</gene>
<evidence type="ECO:0000259" key="1">
    <source>
        <dbReference type="Pfam" id="PF13614"/>
    </source>
</evidence>
<proteinExistence type="predicted"/>
<dbReference type="NCBIfam" id="TIGR02098">
    <property type="entry name" value="MJ0042_CXXC"/>
    <property type="match status" value="1"/>
</dbReference>
<evidence type="ECO:0000313" key="5">
    <source>
        <dbReference type="Proteomes" id="UP000434052"/>
    </source>
</evidence>
<dbReference type="RefSeq" id="WP_144233707.1">
    <property type="nucleotide sequence ID" value="NZ_CP039543.1"/>
</dbReference>
<dbReference type="EMBL" id="QMIF01000001">
    <property type="protein sequence ID" value="TVM36875.1"/>
    <property type="molecule type" value="Genomic_DNA"/>
</dbReference>
<feature type="domain" description="AAA" evidence="1">
    <location>
        <begin position="41"/>
        <end position="207"/>
    </location>
</feature>
<protein>
    <submittedName>
        <fullName evidence="4">Chromosome partitioning protein ParA</fullName>
    </submittedName>
</protein>
<dbReference type="Pfam" id="PF13717">
    <property type="entry name" value="Zn_ribbon_4"/>
    <property type="match status" value="1"/>
</dbReference>
<evidence type="ECO:0000313" key="3">
    <source>
        <dbReference type="EMBL" id="QJT08913.1"/>
    </source>
</evidence>
<dbReference type="PANTHER" id="PTHR13696">
    <property type="entry name" value="P-LOOP CONTAINING NUCLEOSIDE TRIPHOSPHATE HYDROLASE"/>
    <property type="match status" value="1"/>
</dbReference>
<dbReference type="InterPro" id="IPR027417">
    <property type="entry name" value="P-loop_NTPase"/>
</dbReference>
<evidence type="ECO:0000313" key="4">
    <source>
        <dbReference type="EMBL" id="TVM36875.1"/>
    </source>
</evidence>
<accession>A0A6P1ZQX6</accession>
<dbReference type="InterPro" id="IPR050678">
    <property type="entry name" value="DNA_Partitioning_ATPase"/>
</dbReference>
<dbReference type="Proteomes" id="UP000434052">
    <property type="component" value="Unassembled WGS sequence"/>
</dbReference>
<feature type="domain" description="Zinc finger/thioredoxin putative" evidence="2">
    <location>
        <begin position="1"/>
        <end position="36"/>
    </location>
</feature>
<name>A0A6P1ZQX6_9BACT</name>
<dbReference type="EMBL" id="CP039543">
    <property type="protein sequence ID" value="QJT08913.1"/>
    <property type="molecule type" value="Genomic_DNA"/>
</dbReference>
<dbReference type="OrthoDB" id="9815116at2"/>
<organism evidence="4 5">
    <name type="scientific">Oceanidesulfovibrio marinus</name>
    <dbReference type="NCBI Taxonomy" id="370038"/>
    <lineage>
        <taxon>Bacteria</taxon>
        <taxon>Pseudomonadati</taxon>
        <taxon>Thermodesulfobacteriota</taxon>
        <taxon>Desulfovibrionia</taxon>
        <taxon>Desulfovibrionales</taxon>
        <taxon>Desulfovibrionaceae</taxon>
        <taxon>Oceanidesulfovibrio</taxon>
    </lineage>
</organism>
<keyword evidence="6" id="KW-1185">Reference proteome</keyword>
<dbReference type="Proteomes" id="UP000503251">
    <property type="component" value="Chromosome"/>
</dbReference>
<dbReference type="InterPro" id="IPR025669">
    <property type="entry name" value="AAA_dom"/>
</dbReference>
<dbReference type="AlphaFoldDB" id="A0A6P1ZQX6"/>
<dbReference type="SUPFAM" id="SSF52540">
    <property type="entry name" value="P-loop containing nucleoside triphosphate hydrolases"/>
    <property type="match status" value="1"/>
</dbReference>